<accession>D6TQ34</accession>
<evidence type="ECO:0000313" key="3">
    <source>
        <dbReference type="Proteomes" id="UP000004508"/>
    </source>
</evidence>
<name>D6TQ34_KTERA</name>
<dbReference type="OrthoDB" id="9965738at2"/>
<dbReference type="RefSeq" id="WP_007909368.1">
    <property type="nucleotide sequence ID" value="NZ_ADVG01000002.1"/>
</dbReference>
<comment type="caution">
    <text evidence="2">The sequence shown here is derived from an EMBL/GenBank/DDBJ whole genome shotgun (WGS) entry which is preliminary data.</text>
</comment>
<proteinExistence type="predicted"/>
<dbReference type="STRING" id="485913.Krac_6912"/>
<dbReference type="InParanoid" id="D6TQ34"/>
<reference evidence="2 3" key="1">
    <citation type="journal article" date="2011" name="Stand. Genomic Sci.">
        <title>Non-contiguous finished genome sequence and contextual data of the filamentous soil bacterium Ktedonobacter racemifer type strain (SOSP1-21).</title>
        <authorList>
            <person name="Chang Y.J."/>
            <person name="Land M."/>
            <person name="Hauser L."/>
            <person name="Chertkov O."/>
            <person name="Del Rio T.G."/>
            <person name="Nolan M."/>
            <person name="Copeland A."/>
            <person name="Tice H."/>
            <person name="Cheng J.F."/>
            <person name="Lucas S."/>
            <person name="Han C."/>
            <person name="Goodwin L."/>
            <person name="Pitluck S."/>
            <person name="Ivanova N."/>
            <person name="Ovchinikova G."/>
            <person name="Pati A."/>
            <person name="Chen A."/>
            <person name="Palaniappan K."/>
            <person name="Mavromatis K."/>
            <person name="Liolios K."/>
            <person name="Brettin T."/>
            <person name="Fiebig A."/>
            <person name="Rohde M."/>
            <person name="Abt B."/>
            <person name="Goker M."/>
            <person name="Detter J.C."/>
            <person name="Woyke T."/>
            <person name="Bristow J."/>
            <person name="Eisen J.A."/>
            <person name="Markowitz V."/>
            <person name="Hugenholtz P."/>
            <person name="Kyrpides N.C."/>
            <person name="Klenk H.P."/>
            <person name="Lapidus A."/>
        </authorList>
    </citation>
    <scope>NUCLEOTIDE SEQUENCE [LARGE SCALE GENOMIC DNA]</scope>
    <source>
        <strain evidence="3">DSM 44963</strain>
    </source>
</reference>
<feature type="region of interest" description="Disordered" evidence="1">
    <location>
        <begin position="29"/>
        <end position="76"/>
    </location>
</feature>
<feature type="compositionally biased region" description="Acidic residues" evidence="1">
    <location>
        <begin position="58"/>
        <end position="70"/>
    </location>
</feature>
<keyword evidence="3" id="KW-1185">Reference proteome</keyword>
<sequence>MVQHTQAFQEREALLEPFGLHFRQVLPLPTQPQMAQTTMEPEITTGDGNDPDKIDTDWIPDEDEDKDDDKDDRIGL</sequence>
<dbReference type="Proteomes" id="UP000004508">
    <property type="component" value="Unassembled WGS sequence"/>
</dbReference>
<dbReference type="EMBL" id="ADVG01000002">
    <property type="protein sequence ID" value="EFH85682.1"/>
    <property type="molecule type" value="Genomic_DNA"/>
</dbReference>
<organism evidence="2 3">
    <name type="scientific">Ktedonobacter racemifer DSM 44963</name>
    <dbReference type="NCBI Taxonomy" id="485913"/>
    <lineage>
        <taxon>Bacteria</taxon>
        <taxon>Bacillati</taxon>
        <taxon>Chloroflexota</taxon>
        <taxon>Ktedonobacteria</taxon>
        <taxon>Ktedonobacterales</taxon>
        <taxon>Ktedonobacteraceae</taxon>
        <taxon>Ktedonobacter</taxon>
    </lineage>
</organism>
<dbReference type="AlphaFoldDB" id="D6TQ34"/>
<gene>
    <name evidence="2" type="ORF">Krac_6912</name>
</gene>
<protein>
    <submittedName>
        <fullName evidence="2">Uncharacterized protein</fullName>
    </submittedName>
</protein>
<evidence type="ECO:0000256" key="1">
    <source>
        <dbReference type="SAM" id="MobiDB-lite"/>
    </source>
</evidence>
<evidence type="ECO:0000313" key="2">
    <source>
        <dbReference type="EMBL" id="EFH85682.1"/>
    </source>
</evidence>